<accession>A0AAV4X0A1</accession>
<dbReference type="AlphaFoldDB" id="A0AAV4X0A1"/>
<proteinExistence type="predicted"/>
<keyword evidence="2" id="KW-1185">Reference proteome</keyword>
<dbReference type="Proteomes" id="UP001054945">
    <property type="component" value="Unassembled WGS sequence"/>
</dbReference>
<sequence length="88" mass="10175">MSPHFTRYDLKIEMHPFPPPPRSIFQSMEMILSPFGVRLFTKGRRKCLFRAAVNVIAPLSFKVKLKSIPELCRYLCNSCGDREFGDPI</sequence>
<gene>
    <name evidence="1" type="ORF">CEXT_81841</name>
</gene>
<evidence type="ECO:0000313" key="1">
    <source>
        <dbReference type="EMBL" id="GIY88063.1"/>
    </source>
</evidence>
<comment type="caution">
    <text evidence="1">The sequence shown here is derived from an EMBL/GenBank/DDBJ whole genome shotgun (WGS) entry which is preliminary data.</text>
</comment>
<name>A0AAV4X0A1_CAEEX</name>
<protein>
    <submittedName>
        <fullName evidence="1">Uncharacterized protein</fullName>
    </submittedName>
</protein>
<dbReference type="EMBL" id="BPLR01017017">
    <property type="protein sequence ID" value="GIY88063.1"/>
    <property type="molecule type" value="Genomic_DNA"/>
</dbReference>
<evidence type="ECO:0000313" key="2">
    <source>
        <dbReference type="Proteomes" id="UP001054945"/>
    </source>
</evidence>
<organism evidence="1 2">
    <name type="scientific">Caerostris extrusa</name>
    <name type="common">Bark spider</name>
    <name type="synonym">Caerostris bankana</name>
    <dbReference type="NCBI Taxonomy" id="172846"/>
    <lineage>
        <taxon>Eukaryota</taxon>
        <taxon>Metazoa</taxon>
        <taxon>Ecdysozoa</taxon>
        <taxon>Arthropoda</taxon>
        <taxon>Chelicerata</taxon>
        <taxon>Arachnida</taxon>
        <taxon>Araneae</taxon>
        <taxon>Araneomorphae</taxon>
        <taxon>Entelegynae</taxon>
        <taxon>Araneoidea</taxon>
        <taxon>Araneidae</taxon>
        <taxon>Caerostris</taxon>
    </lineage>
</organism>
<reference evidence="1 2" key="1">
    <citation type="submission" date="2021-06" db="EMBL/GenBank/DDBJ databases">
        <title>Caerostris extrusa draft genome.</title>
        <authorList>
            <person name="Kono N."/>
            <person name="Arakawa K."/>
        </authorList>
    </citation>
    <scope>NUCLEOTIDE SEQUENCE [LARGE SCALE GENOMIC DNA]</scope>
</reference>